<dbReference type="InterPro" id="IPR008966">
    <property type="entry name" value="Adhesion_dom_sf"/>
</dbReference>
<dbReference type="GO" id="GO:0043709">
    <property type="term" value="P:cell adhesion involved in single-species biofilm formation"/>
    <property type="evidence" value="ECO:0007669"/>
    <property type="project" value="TreeGrafter"/>
</dbReference>
<dbReference type="AlphaFoldDB" id="D5FL09"/>
<accession>D5FL09</accession>
<dbReference type="GO" id="GO:0009289">
    <property type="term" value="C:pilus"/>
    <property type="evidence" value="ECO:0007669"/>
    <property type="project" value="UniProtKB-SubCell"/>
</dbReference>
<dbReference type="EMBL" id="FJ796870">
    <property type="protein sequence ID" value="ADB25069.1"/>
    <property type="molecule type" value="Genomic_DNA"/>
</dbReference>
<keyword evidence="4" id="KW-0281">Fimbrium</keyword>
<evidence type="ECO:0000256" key="1">
    <source>
        <dbReference type="ARBA" id="ARBA00004561"/>
    </source>
</evidence>
<keyword evidence="3" id="KW-0732">Signal</keyword>
<comment type="similarity">
    <text evidence="2">Belongs to the fimbrial protein family.</text>
</comment>
<proteinExistence type="inferred from homology"/>
<dbReference type="InterPro" id="IPR036937">
    <property type="entry name" value="Adhesion_dom_fimbrial_sf"/>
</dbReference>
<dbReference type="InterPro" id="IPR050263">
    <property type="entry name" value="Bact_Fimbrial_Adh_Pro"/>
</dbReference>
<reference evidence="5" key="2">
    <citation type="journal article" date="2010" name="BMC Microbiol.">
        <title>Molecular analysis of type 3 fimbrial genes from Escherichia coli, Klebsiella and Citrobacter species.</title>
        <authorList>
            <person name="Ong C.L."/>
            <person name="Beatson S.A."/>
            <person name="Totsika M."/>
            <person name="Forestier C."/>
            <person name="McEwan A.G."/>
            <person name="Schembri M.A."/>
        </authorList>
    </citation>
    <scope>NUCLEOTIDE SEQUENCE</scope>
    <source>
        <strain evidence="5">ECOR28</strain>
    </source>
</reference>
<sequence length="221" mass="23810">MREAGMSDSAKYKNSTRLIQLALISGTLIASSAWGFETNYDRGRVDFAGRVTDISCSVALNGGNNAGSGSVWLAPVSLAEVHDRGAGAFMKPQPFTLELSNCQLRHDGGAADKDEVRMVNVRWIDGFMVNSVSNENAGYLANTRADGASHIFLALSTNDNNTLDKSNKIVPADPQQNRVPLVEKAVDGGIFTYYIGYVTPAPEKATSGPLTSWATWELVYN</sequence>
<comment type="subcellular location">
    <subcellularLocation>
        <location evidence="1">Fimbrium</location>
    </subcellularLocation>
</comment>
<name>D5FL09_ECOLX</name>
<evidence type="ECO:0000256" key="4">
    <source>
        <dbReference type="ARBA" id="ARBA00023263"/>
    </source>
</evidence>
<organism evidence="5">
    <name type="scientific">Escherichia coli</name>
    <dbReference type="NCBI Taxonomy" id="562"/>
    <lineage>
        <taxon>Bacteria</taxon>
        <taxon>Pseudomonadati</taxon>
        <taxon>Pseudomonadota</taxon>
        <taxon>Gammaproteobacteria</taxon>
        <taxon>Enterobacterales</taxon>
        <taxon>Enterobacteriaceae</taxon>
        <taxon>Escherichia</taxon>
    </lineage>
</organism>
<dbReference type="PANTHER" id="PTHR33420:SF3">
    <property type="entry name" value="FIMBRIAL SUBUNIT ELFA"/>
    <property type="match status" value="1"/>
</dbReference>
<gene>
    <name evidence="5" type="primary">mrkF</name>
</gene>
<protein>
    <submittedName>
        <fullName evidence="5">MrkF</fullName>
    </submittedName>
</protein>
<evidence type="ECO:0000256" key="2">
    <source>
        <dbReference type="ARBA" id="ARBA00006671"/>
    </source>
</evidence>
<reference evidence="5" key="1">
    <citation type="submission" date="2009-03" db="EMBL/GenBank/DDBJ databases">
        <authorList>
            <person name="Ong C.-L.Y."/>
            <person name="Beatson S.A."/>
            <person name="Totsika M."/>
            <person name="McEwan A.G."/>
            <person name="Schembri M.A."/>
        </authorList>
    </citation>
    <scope>NUCLEOTIDE SEQUENCE</scope>
    <source>
        <strain evidence="5">ECOR28</strain>
    </source>
</reference>
<dbReference type="Gene3D" id="2.60.40.1090">
    <property type="entry name" value="Fimbrial-type adhesion domain"/>
    <property type="match status" value="1"/>
</dbReference>
<evidence type="ECO:0000313" key="5">
    <source>
        <dbReference type="EMBL" id="ADB25069.1"/>
    </source>
</evidence>
<dbReference type="PANTHER" id="PTHR33420">
    <property type="entry name" value="FIMBRIAL SUBUNIT ELFA-RELATED"/>
    <property type="match status" value="1"/>
</dbReference>
<dbReference type="SUPFAM" id="SSF49401">
    <property type="entry name" value="Bacterial adhesins"/>
    <property type="match status" value="1"/>
</dbReference>
<evidence type="ECO:0000256" key="3">
    <source>
        <dbReference type="ARBA" id="ARBA00022729"/>
    </source>
</evidence>